<dbReference type="PANTHER" id="PTHR31102">
    <property type="match status" value="1"/>
</dbReference>
<name>A0A2M4DQB1_ANODA</name>
<protein>
    <submittedName>
        <fullName evidence="8">Putative cation proton antiporter</fullName>
    </submittedName>
</protein>
<dbReference type="GO" id="GO:0015297">
    <property type="term" value="F:antiporter activity"/>
    <property type="evidence" value="ECO:0007669"/>
    <property type="project" value="InterPro"/>
</dbReference>
<dbReference type="AlphaFoldDB" id="A0A2M4DQB1"/>
<sequence>MLGMLFWGVLYANVGWADFSGYGRVEVFLREMALVNIMLLAGLGLDYRALRSLFRFIMQLTVVPTVAEVMTVTILARYLLALPWLWGVLLGLVVTAISPNVVVTVLLRLKEERLGLNKGIHTLIIAVTSCNDVLAIFLFGVILGLIFTTGEYASCVCVCVVPVTHPFTLKTPYRFRATLT</sequence>
<dbReference type="VEuPathDB" id="VectorBase:ADAR2_002685"/>
<evidence type="ECO:0000256" key="5">
    <source>
        <dbReference type="ARBA" id="ARBA00023136"/>
    </source>
</evidence>
<dbReference type="InterPro" id="IPR051843">
    <property type="entry name" value="CPA1_transporter"/>
</dbReference>
<dbReference type="VEuPathDB" id="VectorBase:ADAC008669"/>
<keyword evidence="4 6" id="KW-1133">Transmembrane helix</keyword>
<organism evidence="8">
    <name type="scientific">Anopheles darlingi</name>
    <name type="common">Mosquito</name>
    <dbReference type="NCBI Taxonomy" id="43151"/>
    <lineage>
        <taxon>Eukaryota</taxon>
        <taxon>Metazoa</taxon>
        <taxon>Ecdysozoa</taxon>
        <taxon>Arthropoda</taxon>
        <taxon>Hexapoda</taxon>
        <taxon>Insecta</taxon>
        <taxon>Pterygota</taxon>
        <taxon>Neoptera</taxon>
        <taxon>Endopterygota</taxon>
        <taxon>Diptera</taxon>
        <taxon>Nematocera</taxon>
        <taxon>Culicoidea</taxon>
        <taxon>Culicidae</taxon>
        <taxon>Anophelinae</taxon>
        <taxon>Anopheles</taxon>
    </lineage>
</organism>
<dbReference type="InterPro" id="IPR038770">
    <property type="entry name" value="Na+/solute_symporter_sf"/>
</dbReference>
<dbReference type="GO" id="GO:1902600">
    <property type="term" value="P:proton transmembrane transport"/>
    <property type="evidence" value="ECO:0007669"/>
    <property type="project" value="InterPro"/>
</dbReference>
<evidence type="ECO:0000256" key="1">
    <source>
        <dbReference type="ARBA" id="ARBA00004141"/>
    </source>
</evidence>
<dbReference type="Pfam" id="PF00999">
    <property type="entry name" value="Na_H_Exchanger"/>
    <property type="match status" value="1"/>
</dbReference>
<comment type="subcellular location">
    <subcellularLocation>
        <location evidence="1">Membrane</location>
        <topology evidence="1">Multi-pass membrane protein</topology>
    </subcellularLocation>
</comment>
<feature type="transmembrane region" description="Helical" evidence="6">
    <location>
        <begin position="27"/>
        <end position="45"/>
    </location>
</feature>
<dbReference type="InterPro" id="IPR006153">
    <property type="entry name" value="Cation/H_exchanger_TM"/>
</dbReference>
<feature type="transmembrane region" description="Helical" evidence="6">
    <location>
        <begin position="57"/>
        <end position="78"/>
    </location>
</feature>
<proteinExistence type="inferred from homology"/>
<dbReference type="Gene3D" id="1.20.1530.20">
    <property type="match status" value="1"/>
</dbReference>
<keyword evidence="3 6" id="KW-0812">Transmembrane</keyword>
<evidence type="ECO:0000313" key="8">
    <source>
        <dbReference type="EMBL" id="MBW79328.1"/>
    </source>
</evidence>
<evidence type="ECO:0000256" key="3">
    <source>
        <dbReference type="ARBA" id="ARBA00022692"/>
    </source>
</evidence>
<comment type="similarity">
    <text evidence="2">Belongs to the monovalent cation:proton antiporter 1 (CPA1) transporter (TC 2.A.36) family.</text>
</comment>
<evidence type="ECO:0000259" key="7">
    <source>
        <dbReference type="Pfam" id="PF00999"/>
    </source>
</evidence>
<evidence type="ECO:0000256" key="6">
    <source>
        <dbReference type="SAM" id="Phobius"/>
    </source>
</evidence>
<feature type="transmembrane region" description="Helical" evidence="6">
    <location>
        <begin position="84"/>
        <end position="107"/>
    </location>
</feature>
<dbReference type="EMBL" id="GGFL01015150">
    <property type="protein sequence ID" value="MBW79328.1"/>
    <property type="molecule type" value="Transcribed_RNA"/>
</dbReference>
<keyword evidence="5 6" id="KW-0472">Membrane</keyword>
<feature type="domain" description="Cation/H+ exchanger transmembrane" evidence="7">
    <location>
        <begin position="3"/>
        <end position="161"/>
    </location>
</feature>
<feature type="transmembrane region" description="Helical" evidence="6">
    <location>
        <begin position="119"/>
        <end position="147"/>
    </location>
</feature>
<evidence type="ECO:0000256" key="4">
    <source>
        <dbReference type="ARBA" id="ARBA00022989"/>
    </source>
</evidence>
<accession>A0A2M4DQB1</accession>
<dbReference type="PANTHER" id="PTHR31102:SF21">
    <property type="entry name" value="NA[+]_H[+] HYDROGEN ANTIPORTER 2, ISOFORM B"/>
    <property type="match status" value="1"/>
</dbReference>
<evidence type="ECO:0000256" key="2">
    <source>
        <dbReference type="ARBA" id="ARBA00007367"/>
    </source>
</evidence>
<dbReference type="GO" id="GO:0016020">
    <property type="term" value="C:membrane"/>
    <property type="evidence" value="ECO:0007669"/>
    <property type="project" value="UniProtKB-SubCell"/>
</dbReference>
<reference evidence="8" key="1">
    <citation type="submission" date="2018-01" db="EMBL/GenBank/DDBJ databases">
        <title>An insight into the sialome of Amazonian anophelines.</title>
        <authorList>
            <person name="Ribeiro J.M."/>
            <person name="Scarpassa V."/>
            <person name="Calvo E."/>
        </authorList>
    </citation>
    <scope>NUCLEOTIDE SEQUENCE</scope>
</reference>